<reference evidence="10" key="1">
    <citation type="journal article" date="2009" name="Appl. Environ. Microbiol.">
        <title>Complete genome sequence of the chemolithoautotrophic marine magnetotactic coccus strain MC-1.</title>
        <authorList>
            <person name="Schubbe S."/>
            <person name="Williams T.J."/>
            <person name="Xie G."/>
            <person name="Kiss H.E."/>
            <person name="Brettin T.S."/>
            <person name="Martinez D."/>
            <person name="Ross C.A."/>
            <person name="Schuler D."/>
            <person name="Cox B.L."/>
            <person name="Nealson K.H."/>
            <person name="Bazylinski D.A."/>
        </authorList>
    </citation>
    <scope>NUCLEOTIDE SEQUENCE [LARGE SCALE GENOMIC DNA]</scope>
    <source>
        <strain evidence="10">ATCC BAA-1437 / JCM 17883 / MC-1</strain>
    </source>
</reference>
<dbReference type="InterPro" id="IPR000760">
    <property type="entry name" value="Inositol_monophosphatase-like"/>
</dbReference>
<dbReference type="HOGENOM" id="CLU_044118_0_4_5"/>
<evidence type="ECO:0000313" key="9">
    <source>
        <dbReference type="EMBL" id="ABK42607.1"/>
    </source>
</evidence>
<dbReference type="PANTHER" id="PTHR20854">
    <property type="entry name" value="INOSITOL MONOPHOSPHATASE"/>
    <property type="match status" value="1"/>
</dbReference>
<comment type="similarity">
    <text evidence="3 8">Belongs to the inositol monophosphatase superfamily.</text>
</comment>
<name>A0L3R4_MAGMM</name>
<keyword evidence="6 7" id="KW-0460">Magnesium</keyword>
<dbReference type="CDD" id="cd01639">
    <property type="entry name" value="IMPase"/>
    <property type="match status" value="1"/>
</dbReference>
<dbReference type="FunFam" id="3.30.540.10:FF:000003">
    <property type="entry name" value="Inositol-1-monophosphatase"/>
    <property type="match status" value="1"/>
</dbReference>
<dbReference type="STRING" id="156889.Mmc1_0078"/>
<dbReference type="OrthoDB" id="9785695at2"/>
<dbReference type="eggNOG" id="COG0483">
    <property type="taxonomic scope" value="Bacteria"/>
</dbReference>
<dbReference type="PROSITE" id="PS00629">
    <property type="entry name" value="IMP_1"/>
    <property type="match status" value="1"/>
</dbReference>
<feature type="binding site" evidence="7">
    <location>
        <position position="87"/>
    </location>
    <ligand>
        <name>Mg(2+)</name>
        <dbReference type="ChEBI" id="CHEBI:18420"/>
        <label>1</label>
        <note>catalytic</note>
    </ligand>
</feature>
<evidence type="ECO:0000256" key="1">
    <source>
        <dbReference type="ARBA" id="ARBA00001033"/>
    </source>
</evidence>
<dbReference type="PRINTS" id="PR00377">
    <property type="entry name" value="IMPHPHTASES"/>
</dbReference>
<dbReference type="EMBL" id="CP000471">
    <property type="protein sequence ID" value="ABK42607.1"/>
    <property type="molecule type" value="Genomic_DNA"/>
</dbReference>
<gene>
    <name evidence="9" type="ordered locus">Mmc1_0078</name>
</gene>
<dbReference type="GO" id="GO:0008934">
    <property type="term" value="F:inositol monophosphate 1-phosphatase activity"/>
    <property type="evidence" value="ECO:0007669"/>
    <property type="project" value="InterPro"/>
</dbReference>
<dbReference type="GO" id="GO:0046872">
    <property type="term" value="F:metal ion binding"/>
    <property type="evidence" value="ECO:0007669"/>
    <property type="project" value="UniProtKB-KW"/>
</dbReference>
<dbReference type="PROSITE" id="PS00630">
    <property type="entry name" value="IMP_2"/>
    <property type="match status" value="1"/>
</dbReference>
<dbReference type="SUPFAM" id="SSF56655">
    <property type="entry name" value="Carbohydrate phosphatase"/>
    <property type="match status" value="1"/>
</dbReference>
<sequence>MNPAPALHVAIRAARRAGQIALQQFDRPEKLEIHEKAPHDLVTSADLAVEKELMDQLSRGYPQYGFLTEESGSHRPHAEFQWIIDPIDGTTNFVRGIPHFAISIALARRGEVVAGVVHDPFKDETFTAEKGGGAFFNERRIRVSGQERLSHALLGTGFPFRHRSVMPSYLKAFGQVMENVSEVRRAGSAALDLAYVAAGRFDGFWEMRLAPWDIAAGQLLVTEAGGYVCSVTGEKDYMKSGDIVAATPGIHEKLLHLLQGAGLHQAPKRG</sequence>
<reference evidence="9 10" key="2">
    <citation type="journal article" date="2012" name="Int. J. Syst. Evol. Microbiol.">
        <title>Magnetococcus marinus gen. nov., sp. nov., a marine, magnetotactic bacterium that represents a novel lineage (Magnetococcaceae fam. nov.; Magnetococcales ord. nov.) at the base of the Alphaproteobacteria.</title>
        <authorList>
            <person name="Bazylinski D.A."/>
            <person name="Williams T.J."/>
            <person name="Lefevre C.T."/>
            <person name="Berg R.J."/>
            <person name="Zhang C.L."/>
            <person name="Bowser S.S."/>
            <person name="Dean A.J."/>
            <person name="Beveridge T.J."/>
        </authorList>
    </citation>
    <scope>NUCLEOTIDE SEQUENCE [LARGE SCALE GENOMIC DNA]</scope>
    <source>
        <strain evidence="10">ATCC BAA-1437 / JCM 17883 / MC-1</strain>
    </source>
</reference>
<keyword evidence="10" id="KW-1185">Reference proteome</keyword>
<protein>
    <recommendedName>
        <fullName evidence="8">Inositol-1-monophosphatase</fullName>
        <ecNumber evidence="8">3.1.3.25</ecNumber>
    </recommendedName>
</protein>
<feature type="binding site" evidence="7">
    <location>
        <position position="85"/>
    </location>
    <ligand>
        <name>Mg(2+)</name>
        <dbReference type="ChEBI" id="CHEBI:18420"/>
        <label>1</label>
        <note>catalytic</note>
    </ligand>
</feature>
<dbReference type="InterPro" id="IPR020550">
    <property type="entry name" value="Inositol_monophosphatase_CS"/>
</dbReference>
<accession>A0L3R4</accession>
<organism evidence="9 10">
    <name type="scientific">Magnetococcus marinus (strain ATCC BAA-1437 / JCM 17883 / MC-1)</name>
    <dbReference type="NCBI Taxonomy" id="156889"/>
    <lineage>
        <taxon>Bacteria</taxon>
        <taxon>Pseudomonadati</taxon>
        <taxon>Pseudomonadota</taxon>
        <taxon>Magnetococcia</taxon>
        <taxon>Magnetococcales</taxon>
        <taxon>Magnetococcaceae</taxon>
        <taxon>Magnetococcus</taxon>
    </lineage>
</organism>
<dbReference type="GO" id="GO:0007165">
    <property type="term" value="P:signal transduction"/>
    <property type="evidence" value="ECO:0007669"/>
    <property type="project" value="TreeGrafter"/>
</dbReference>
<evidence type="ECO:0000256" key="2">
    <source>
        <dbReference type="ARBA" id="ARBA00001946"/>
    </source>
</evidence>
<dbReference type="GO" id="GO:0006020">
    <property type="term" value="P:inositol metabolic process"/>
    <property type="evidence" value="ECO:0007669"/>
    <property type="project" value="TreeGrafter"/>
</dbReference>
<comment type="cofactor">
    <cofactor evidence="2 7 8">
        <name>Mg(2+)</name>
        <dbReference type="ChEBI" id="CHEBI:18420"/>
    </cofactor>
</comment>
<dbReference type="EC" id="3.1.3.25" evidence="8"/>
<evidence type="ECO:0000256" key="5">
    <source>
        <dbReference type="ARBA" id="ARBA00022801"/>
    </source>
</evidence>
<dbReference type="GO" id="GO:0046854">
    <property type="term" value="P:phosphatidylinositol phosphate biosynthetic process"/>
    <property type="evidence" value="ECO:0007669"/>
    <property type="project" value="InterPro"/>
</dbReference>
<dbReference type="Proteomes" id="UP000002586">
    <property type="component" value="Chromosome"/>
</dbReference>
<dbReference type="FunFam" id="3.40.190.80:FF:000002">
    <property type="entry name" value="Inositol-1-monophosphatase"/>
    <property type="match status" value="1"/>
</dbReference>
<evidence type="ECO:0000256" key="8">
    <source>
        <dbReference type="RuleBase" id="RU364068"/>
    </source>
</evidence>
<dbReference type="RefSeq" id="WP_011711780.1">
    <property type="nucleotide sequence ID" value="NC_008576.1"/>
</dbReference>
<keyword evidence="5 8" id="KW-0378">Hydrolase</keyword>
<keyword evidence="4 7" id="KW-0479">Metal-binding</keyword>
<evidence type="ECO:0000256" key="7">
    <source>
        <dbReference type="PIRSR" id="PIRSR600760-2"/>
    </source>
</evidence>
<dbReference type="InterPro" id="IPR033942">
    <property type="entry name" value="IMPase"/>
</dbReference>
<evidence type="ECO:0000256" key="3">
    <source>
        <dbReference type="ARBA" id="ARBA00009759"/>
    </source>
</evidence>
<dbReference type="PRINTS" id="PR01959">
    <property type="entry name" value="SBIMPHPHTASE"/>
</dbReference>
<dbReference type="PANTHER" id="PTHR20854:SF4">
    <property type="entry name" value="INOSITOL-1-MONOPHOSPHATASE-RELATED"/>
    <property type="match status" value="1"/>
</dbReference>
<dbReference type="Gene3D" id="3.40.190.80">
    <property type="match status" value="1"/>
</dbReference>
<evidence type="ECO:0000256" key="6">
    <source>
        <dbReference type="ARBA" id="ARBA00022842"/>
    </source>
</evidence>
<dbReference type="InterPro" id="IPR022337">
    <property type="entry name" value="Inositol_monophosphatase_SuhB"/>
</dbReference>
<comment type="catalytic activity">
    <reaction evidence="1 8">
        <text>a myo-inositol phosphate + H2O = myo-inositol + phosphate</text>
        <dbReference type="Rhea" id="RHEA:24056"/>
        <dbReference type="ChEBI" id="CHEBI:15377"/>
        <dbReference type="ChEBI" id="CHEBI:17268"/>
        <dbReference type="ChEBI" id="CHEBI:43474"/>
        <dbReference type="ChEBI" id="CHEBI:84139"/>
        <dbReference type="EC" id="3.1.3.25"/>
    </reaction>
</comment>
<dbReference type="AlphaFoldDB" id="A0L3R4"/>
<evidence type="ECO:0000256" key="4">
    <source>
        <dbReference type="ARBA" id="ARBA00022723"/>
    </source>
</evidence>
<evidence type="ECO:0000313" key="10">
    <source>
        <dbReference type="Proteomes" id="UP000002586"/>
    </source>
</evidence>
<feature type="binding site" evidence="7">
    <location>
        <position position="213"/>
    </location>
    <ligand>
        <name>Mg(2+)</name>
        <dbReference type="ChEBI" id="CHEBI:18420"/>
        <label>1</label>
        <note>catalytic</note>
    </ligand>
</feature>
<dbReference type="InterPro" id="IPR020583">
    <property type="entry name" value="Inositol_monoP_metal-BS"/>
</dbReference>
<dbReference type="KEGG" id="mgm:Mmc1_0078"/>
<dbReference type="Pfam" id="PF00459">
    <property type="entry name" value="Inositol_P"/>
    <property type="match status" value="1"/>
</dbReference>
<dbReference type="Gene3D" id="3.30.540.10">
    <property type="entry name" value="Fructose-1,6-Bisphosphatase, subunit A, domain 1"/>
    <property type="match status" value="1"/>
</dbReference>
<feature type="binding site" evidence="7">
    <location>
        <position position="88"/>
    </location>
    <ligand>
        <name>Mg(2+)</name>
        <dbReference type="ChEBI" id="CHEBI:18420"/>
        <label>1</label>
        <note>catalytic</note>
    </ligand>
</feature>
<feature type="binding site" evidence="7">
    <location>
        <position position="69"/>
    </location>
    <ligand>
        <name>Mg(2+)</name>
        <dbReference type="ChEBI" id="CHEBI:18420"/>
        <label>1</label>
        <note>catalytic</note>
    </ligand>
</feature>
<proteinExistence type="inferred from homology"/>